<accession>A0A0S3SGY8</accession>
<gene>
    <name evidence="1" type="primary">Vigan.07G075100</name>
    <name evidence="1" type="ORF">VIGAN_07075100</name>
</gene>
<evidence type="ECO:0000313" key="1">
    <source>
        <dbReference type="EMBL" id="BAT92090.1"/>
    </source>
</evidence>
<dbReference type="AlphaFoldDB" id="A0A0S3SGY8"/>
<dbReference type="EMBL" id="AP015040">
    <property type="protein sequence ID" value="BAT92090.1"/>
    <property type="molecule type" value="Genomic_DNA"/>
</dbReference>
<reference evidence="1 2" key="1">
    <citation type="journal article" date="2015" name="Sci. Rep.">
        <title>The power of single molecule real-time sequencing technology in the de novo assembly of a eukaryotic genome.</title>
        <authorList>
            <person name="Sakai H."/>
            <person name="Naito K."/>
            <person name="Ogiso-Tanaka E."/>
            <person name="Takahashi Y."/>
            <person name="Iseki K."/>
            <person name="Muto C."/>
            <person name="Satou K."/>
            <person name="Teruya K."/>
            <person name="Shiroma A."/>
            <person name="Shimoji M."/>
            <person name="Hirano T."/>
            <person name="Itoh T."/>
            <person name="Kaga A."/>
            <person name="Tomooka N."/>
        </authorList>
    </citation>
    <scope>NUCLEOTIDE SEQUENCE [LARGE SCALE GENOMIC DNA]</scope>
    <source>
        <strain evidence="2">cv. Shumari</strain>
    </source>
</reference>
<protein>
    <submittedName>
        <fullName evidence="1">Uncharacterized protein</fullName>
    </submittedName>
</protein>
<feature type="non-terminal residue" evidence="1">
    <location>
        <position position="80"/>
    </location>
</feature>
<sequence>MPYSPFLSIPTHLFLSRIQKCIPKLWKQTPQQSLFNPVLCSNASMVGVLIASLKNFVTNGHLPNAFKTFIQIQHHASSHL</sequence>
<organism evidence="1 2">
    <name type="scientific">Vigna angularis var. angularis</name>
    <dbReference type="NCBI Taxonomy" id="157739"/>
    <lineage>
        <taxon>Eukaryota</taxon>
        <taxon>Viridiplantae</taxon>
        <taxon>Streptophyta</taxon>
        <taxon>Embryophyta</taxon>
        <taxon>Tracheophyta</taxon>
        <taxon>Spermatophyta</taxon>
        <taxon>Magnoliopsida</taxon>
        <taxon>eudicotyledons</taxon>
        <taxon>Gunneridae</taxon>
        <taxon>Pentapetalae</taxon>
        <taxon>rosids</taxon>
        <taxon>fabids</taxon>
        <taxon>Fabales</taxon>
        <taxon>Fabaceae</taxon>
        <taxon>Papilionoideae</taxon>
        <taxon>50 kb inversion clade</taxon>
        <taxon>NPAAA clade</taxon>
        <taxon>indigoferoid/millettioid clade</taxon>
        <taxon>Phaseoleae</taxon>
        <taxon>Vigna</taxon>
    </lineage>
</organism>
<dbReference type="OrthoDB" id="185373at2759"/>
<keyword evidence="2" id="KW-1185">Reference proteome</keyword>
<proteinExistence type="predicted"/>
<name>A0A0S3SGY8_PHAAN</name>
<evidence type="ECO:0000313" key="2">
    <source>
        <dbReference type="Proteomes" id="UP000291084"/>
    </source>
</evidence>
<dbReference type="Proteomes" id="UP000291084">
    <property type="component" value="Chromosome 7"/>
</dbReference>